<dbReference type="Gene3D" id="1.10.10.60">
    <property type="entry name" value="Homeodomain-like"/>
    <property type="match status" value="1"/>
</dbReference>
<proteinExistence type="predicted"/>
<dbReference type="PROSITE" id="PS00027">
    <property type="entry name" value="HOMEOBOX_1"/>
    <property type="match status" value="1"/>
</dbReference>
<keyword evidence="1 4" id="KW-0238">DNA-binding</keyword>
<dbReference type="InterPro" id="IPR017970">
    <property type="entry name" value="Homeobox_CS"/>
</dbReference>
<evidence type="ECO:0000313" key="7">
    <source>
        <dbReference type="EMBL" id="KAL0486693.1"/>
    </source>
</evidence>
<dbReference type="CDD" id="cd00086">
    <property type="entry name" value="homeodomain"/>
    <property type="match status" value="1"/>
</dbReference>
<dbReference type="SUPFAM" id="SSF46689">
    <property type="entry name" value="Homeodomain-like"/>
    <property type="match status" value="1"/>
</dbReference>
<keyword evidence="2 4" id="KW-0371">Homeobox</keyword>
<feature type="DNA-binding region" description="Homeobox" evidence="4">
    <location>
        <begin position="276"/>
        <end position="338"/>
    </location>
</feature>
<gene>
    <name evidence="7" type="ORF">AKO1_001617</name>
</gene>
<dbReference type="InterPro" id="IPR001356">
    <property type="entry name" value="HD"/>
</dbReference>
<comment type="caution">
    <text evidence="7">The sequence shown here is derived from an EMBL/GenBank/DDBJ whole genome shotgun (WGS) entry which is preliminary data.</text>
</comment>
<comment type="subcellular location">
    <subcellularLocation>
        <location evidence="4">Nucleus</location>
    </subcellularLocation>
</comment>
<feature type="region of interest" description="Disordered" evidence="5">
    <location>
        <begin position="220"/>
        <end position="239"/>
    </location>
</feature>
<dbReference type="Proteomes" id="UP001431209">
    <property type="component" value="Unassembled WGS sequence"/>
</dbReference>
<dbReference type="GO" id="GO:0003677">
    <property type="term" value="F:DNA binding"/>
    <property type="evidence" value="ECO:0007669"/>
    <property type="project" value="UniProtKB-UniRule"/>
</dbReference>
<dbReference type="GO" id="GO:0005634">
    <property type="term" value="C:nucleus"/>
    <property type="evidence" value="ECO:0007669"/>
    <property type="project" value="UniProtKB-SubCell"/>
</dbReference>
<evidence type="ECO:0000256" key="4">
    <source>
        <dbReference type="PROSITE-ProRule" id="PRU00108"/>
    </source>
</evidence>
<dbReference type="SMART" id="SM00389">
    <property type="entry name" value="HOX"/>
    <property type="match status" value="1"/>
</dbReference>
<dbReference type="InterPro" id="IPR009057">
    <property type="entry name" value="Homeodomain-like_sf"/>
</dbReference>
<dbReference type="GO" id="GO:0000981">
    <property type="term" value="F:DNA-binding transcription factor activity, RNA polymerase II-specific"/>
    <property type="evidence" value="ECO:0007669"/>
    <property type="project" value="InterPro"/>
</dbReference>
<sequence length="491" mass="56012">MTSIEQSNYDFSNQTQDVAENIITTHPLFSSALGTHLFQHTNLAPVSNQLDNEEGSRNSPDENADKTEDDQAVMNRIVAQIKENERRNIDNMLNDQDSTMNIVASQQSQKLLIKCDAENDPLLVEYLTKQSALHIMQKVELDMIHTQLDEYLERVRATLRIGQGDSENIQYYKHQQQQLLSGVRSGSPVSPPSPQMTPRMIQQIHQDVQDNNERLSDILYNNNNSNSNSNVQQQPQDSVPLHSTPISGTFAGKKQDEVINELKKKYSGQVLQVAQSKKKKKNFQKETSDHLNLWFFNNLHDPYPSDEVKKALAAQTNLSLSQVNNWFGNKRIRYKRRMLEQGKKPESGGSDTPDHTFLEESVSPGSKQSRKRPSRSSSKTNEDPMPRNVPDLPNPPMIASPPHYQPHPMPQSPHIIYPQPNVPNLGYYNNDMRAPQNNMFIHMPPHHQPPQHPIHHPAPNPHLGLEQYQQGGIPNRNQMTGQHNAYNQYHE</sequence>
<feature type="compositionally biased region" description="Basic and acidic residues" evidence="5">
    <location>
        <begin position="340"/>
        <end position="358"/>
    </location>
</feature>
<reference evidence="7 8" key="1">
    <citation type="submission" date="2024-03" db="EMBL/GenBank/DDBJ databases">
        <title>The Acrasis kona genome and developmental transcriptomes reveal deep origins of eukaryotic multicellular pathways.</title>
        <authorList>
            <person name="Sheikh S."/>
            <person name="Fu C.-J."/>
            <person name="Brown M.W."/>
            <person name="Baldauf S.L."/>
        </authorList>
    </citation>
    <scope>NUCLEOTIDE SEQUENCE [LARGE SCALE GENOMIC DNA]</scope>
    <source>
        <strain evidence="7 8">ATCC MYA-3509</strain>
    </source>
</reference>
<feature type="region of interest" description="Disordered" evidence="5">
    <location>
        <begin position="48"/>
        <end position="70"/>
    </location>
</feature>
<feature type="compositionally biased region" description="Low complexity" evidence="5">
    <location>
        <begin position="221"/>
        <end position="230"/>
    </location>
</feature>
<keyword evidence="8" id="KW-1185">Reference proteome</keyword>
<keyword evidence="3 4" id="KW-0539">Nucleus</keyword>
<dbReference type="PROSITE" id="PS50071">
    <property type="entry name" value="HOMEOBOX_2"/>
    <property type="match status" value="1"/>
</dbReference>
<dbReference type="EMBL" id="JAOPGA020001259">
    <property type="protein sequence ID" value="KAL0486693.1"/>
    <property type="molecule type" value="Genomic_DNA"/>
</dbReference>
<dbReference type="PANTHER" id="PTHR11850">
    <property type="entry name" value="HOMEOBOX PROTEIN TRANSCRIPTION FACTORS"/>
    <property type="match status" value="1"/>
</dbReference>
<feature type="region of interest" description="Disordered" evidence="5">
    <location>
        <begin position="340"/>
        <end position="414"/>
    </location>
</feature>
<feature type="compositionally biased region" description="Pro residues" evidence="5">
    <location>
        <begin position="392"/>
        <end position="411"/>
    </location>
</feature>
<evidence type="ECO:0000256" key="5">
    <source>
        <dbReference type="SAM" id="MobiDB-lite"/>
    </source>
</evidence>
<dbReference type="AlphaFoldDB" id="A0AAW2ZA16"/>
<feature type="compositionally biased region" description="Basic and acidic residues" evidence="5">
    <location>
        <begin position="54"/>
        <end position="66"/>
    </location>
</feature>
<accession>A0AAW2ZA16</accession>
<dbReference type="Pfam" id="PF05920">
    <property type="entry name" value="Homeobox_KN"/>
    <property type="match status" value="1"/>
</dbReference>
<evidence type="ECO:0000256" key="2">
    <source>
        <dbReference type="ARBA" id="ARBA00023155"/>
    </source>
</evidence>
<organism evidence="7 8">
    <name type="scientific">Acrasis kona</name>
    <dbReference type="NCBI Taxonomy" id="1008807"/>
    <lineage>
        <taxon>Eukaryota</taxon>
        <taxon>Discoba</taxon>
        <taxon>Heterolobosea</taxon>
        <taxon>Tetramitia</taxon>
        <taxon>Eutetramitia</taxon>
        <taxon>Acrasidae</taxon>
        <taxon>Acrasis</taxon>
    </lineage>
</organism>
<dbReference type="InterPro" id="IPR050224">
    <property type="entry name" value="TALE_homeobox"/>
</dbReference>
<evidence type="ECO:0000256" key="3">
    <source>
        <dbReference type="ARBA" id="ARBA00023242"/>
    </source>
</evidence>
<name>A0AAW2ZA16_9EUKA</name>
<evidence type="ECO:0000313" key="8">
    <source>
        <dbReference type="Proteomes" id="UP001431209"/>
    </source>
</evidence>
<dbReference type="InterPro" id="IPR008422">
    <property type="entry name" value="KN_HD"/>
</dbReference>
<protein>
    <submittedName>
        <fullName evidence="7">Homeobox-like protein</fullName>
    </submittedName>
</protein>
<evidence type="ECO:0000259" key="6">
    <source>
        <dbReference type="PROSITE" id="PS50071"/>
    </source>
</evidence>
<evidence type="ECO:0000256" key="1">
    <source>
        <dbReference type="ARBA" id="ARBA00023125"/>
    </source>
</evidence>
<feature type="domain" description="Homeobox" evidence="6">
    <location>
        <begin position="274"/>
        <end position="337"/>
    </location>
</feature>